<evidence type="ECO:0000256" key="8">
    <source>
        <dbReference type="ARBA" id="ARBA00023157"/>
    </source>
</evidence>
<dbReference type="Proteomes" id="UP001153709">
    <property type="component" value="Chromosome 7"/>
</dbReference>
<feature type="transmembrane region" description="Helical" evidence="11">
    <location>
        <begin position="43"/>
        <end position="66"/>
    </location>
</feature>
<evidence type="ECO:0000256" key="11">
    <source>
        <dbReference type="SAM" id="Phobius"/>
    </source>
</evidence>
<keyword evidence="10" id="KW-0807">Transducer</keyword>
<protein>
    <recommendedName>
        <fullName evidence="13">G-protein coupled receptors family 1 profile domain-containing protein</fullName>
    </recommendedName>
</protein>
<evidence type="ECO:0000256" key="6">
    <source>
        <dbReference type="ARBA" id="ARBA00023040"/>
    </source>
</evidence>
<evidence type="ECO:0000256" key="5">
    <source>
        <dbReference type="ARBA" id="ARBA00022989"/>
    </source>
</evidence>
<dbReference type="PANTHER" id="PTHR24248">
    <property type="entry name" value="ADRENERGIC RECEPTOR-RELATED G-PROTEIN COUPLED RECEPTOR"/>
    <property type="match status" value="1"/>
</dbReference>
<sequence>MIFVIWLVSFFVCIAPLLGWKDPNWEVRLRDKKCIVSQDIYYQIFATASSFYLPLMVILILYWRIFQTARKRIRRRQVLSKNNEEGAKNPAAGGIAGGLAAASGTDALKLVEPIVTEVKVIVAHFKKSSAANDKLLQYQKNLGTSCPKKLEFHLCYVTAICEIGGGNTIDNCSLKHCVTYSNVKRIGLDKKLVDTLRTFETVTPSVSGEKYITASLVIIFTGGLISVMEEMITSGELKSDLSNQIIGKLKHGPQTRFYH</sequence>
<comment type="subcellular location">
    <subcellularLocation>
        <location evidence="1">Cell membrane</location>
        <topology evidence="1">Multi-pass membrane protein</topology>
    </subcellularLocation>
</comment>
<dbReference type="PANTHER" id="PTHR24248:SF199">
    <property type="entry name" value="IP13425P-RELATED"/>
    <property type="match status" value="1"/>
</dbReference>
<dbReference type="Gene3D" id="1.20.1070.10">
    <property type="entry name" value="Rhodopsin 7-helix transmembrane proteins"/>
    <property type="match status" value="1"/>
</dbReference>
<keyword evidence="7 11" id="KW-0472">Membrane</keyword>
<dbReference type="EMBL" id="OU898282">
    <property type="protein sequence ID" value="CAG9837756.1"/>
    <property type="molecule type" value="Genomic_DNA"/>
</dbReference>
<keyword evidence="8" id="KW-1015">Disulfide bond</keyword>
<keyword evidence="15" id="KW-1185">Reference proteome</keyword>
<dbReference type="Pfam" id="PF00001">
    <property type="entry name" value="7tm_1"/>
    <property type="match status" value="1"/>
</dbReference>
<proteinExistence type="inferred from homology"/>
<dbReference type="InterPro" id="IPR017452">
    <property type="entry name" value="GPCR_Rhodpsn_7TM"/>
</dbReference>
<evidence type="ECO:0000256" key="9">
    <source>
        <dbReference type="ARBA" id="ARBA00023170"/>
    </source>
</evidence>
<dbReference type="GO" id="GO:0005886">
    <property type="term" value="C:plasma membrane"/>
    <property type="evidence" value="ECO:0007669"/>
    <property type="project" value="UniProtKB-SubCell"/>
</dbReference>
<name>A0A9N9T700_DIABA</name>
<keyword evidence="6" id="KW-0297">G-protein coupled receptor</keyword>
<keyword evidence="5 11" id="KW-1133">Transmembrane helix</keyword>
<dbReference type="GO" id="GO:0071880">
    <property type="term" value="P:adenylate cyclase-activating adrenergic receptor signaling pathway"/>
    <property type="evidence" value="ECO:0007669"/>
    <property type="project" value="TreeGrafter"/>
</dbReference>
<gene>
    <name evidence="14" type="ORF">DIABBA_LOCUS10715</name>
</gene>
<dbReference type="AlphaFoldDB" id="A0A9N9T700"/>
<evidence type="ECO:0000256" key="4">
    <source>
        <dbReference type="ARBA" id="ARBA00022692"/>
    </source>
</evidence>
<keyword evidence="3" id="KW-1003">Cell membrane</keyword>
<evidence type="ECO:0000313" key="15">
    <source>
        <dbReference type="Proteomes" id="UP001153709"/>
    </source>
</evidence>
<keyword evidence="4 11" id="KW-0812">Transmembrane</keyword>
<dbReference type="SUPFAM" id="SSF81321">
    <property type="entry name" value="Family A G protein-coupled receptor-like"/>
    <property type="match status" value="1"/>
</dbReference>
<evidence type="ECO:0000259" key="13">
    <source>
        <dbReference type="PROSITE" id="PS50262"/>
    </source>
</evidence>
<reference evidence="14" key="1">
    <citation type="submission" date="2022-01" db="EMBL/GenBank/DDBJ databases">
        <authorList>
            <person name="King R."/>
        </authorList>
    </citation>
    <scope>NUCLEOTIDE SEQUENCE</scope>
</reference>
<keyword evidence="9" id="KW-0675">Receptor</keyword>
<evidence type="ECO:0000256" key="2">
    <source>
        <dbReference type="ARBA" id="ARBA00010663"/>
    </source>
</evidence>
<keyword evidence="12" id="KW-0732">Signal</keyword>
<comment type="similarity">
    <text evidence="2">Belongs to the G-protein coupled receptor 1 family.</text>
</comment>
<feature type="chain" id="PRO_5040298969" description="G-protein coupled receptors family 1 profile domain-containing protein" evidence="12">
    <location>
        <begin position="20"/>
        <end position="259"/>
    </location>
</feature>
<evidence type="ECO:0000256" key="7">
    <source>
        <dbReference type="ARBA" id="ARBA00023136"/>
    </source>
</evidence>
<evidence type="ECO:0000256" key="12">
    <source>
        <dbReference type="SAM" id="SignalP"/>
    </source>
</evidence>
<dbReference type="PROSITE" id="PS50262">
    <property type="entry name" value="G_PROTEIN_RECEP_F1_2"/>
    <property type="match status" value="1"/>
</dbReference>
<dbReference type="InterPro" id="IPR000276">
    <property type="entry name" value="GPCR_Rhodpsn"/>
</dbReference>
<dbReference type="GO" id="GO:0043410">
    <property type="term" value="P:positive regulation of MAPK cascade"/>
    <property type="evidence" value="ECO:0007669"/>
    <property type="project" value="TreeGrafter"/>
</dbReference>
<evidence type="ECO:0000256" key="10">
    <source>
        <dbReference type="ARBA" id="ARBA00023224"/>
    </source>
</evidence>
<accession>A0A9N9T700</accession>
<feature type="domain" description="G-protein coupled receptors family 1 profile" evidence="13">
    <location>
        <begin position="1"/>
        <end position="85"/>
    </location>
</feature>
<evidence type="ECO:0000313" key="14">
    <source>
        <dbReference type="EMBL" id="CAG9837756.1"/>
    </source>
</evidence>
<evidence type="ECO:0000256" key="3">
    <source>
        <dbReference type="ARBA" id="ARBA00022475"/>
    </source>
</evidence>
<evidence type="ECO:0000256" key="1">
    <source>
        <dbReference type="ARBA" id="ARBA00004651"/>
    </source>
</evidence>
<dbReference type="GO" id="GO:0004993">
    <property type="term" value="F:G protein-coupled serotonin receptor activity"/>
    <property type="evidence" value="ECO:0007669"/>
    <property type="project" value="UniProtKB-ARBA"/>
</dbReference>
<dbReference type="OrthoDB" id="10034726at2759"/>
<organism evidence="14 15">
    <name type="scientific">Diabrotica balteata</name>
    <name type="common">Banded cucumber beetle</name>
    <dbReference type="NCBI Taxonomy" id="107213"/>
    <lineage>
        <taxon>Eukaryota</taxon>
        <taxon>Metazoa</taxon>
        <taxon>Ecdysozoa</taxon>
        <taxon>Arthropoda</taxon>
        <taxon>Hexapoda</taxon>
        <taxon>Insecta</taxon>
        <taxon>Pterygota</taxon>
        <taxon>Neoptera</taxon>
        <taxon>Endopterygota</taxon>
        <taxon>Coleoptera</taxon>
        <taxon>Polyphaga</taxon>
        <taxon>Cucujiformia</taxon>
        <taxon>Chrysomeloidea</taxon>
        <taxon>Chrysomelidae</taxon>
        <taxon>Galerucinae</taxon>
        <taxon>Diabroticina</taxon>
        <taxon>Diabroticites</taxon>
        <taxon>Diabrotica</taxon>
    </lineage>
</organism>
<feature type="signal peptide" evidence="12">
    <location>
        <begin position="1"/>
        <end position="19"/>
    </location>
</feature>